<organism evidence="4 5">
    <name type="scientific">Marinobacterium stanieri</name>
    <dbReference type="NCBI Taxonomy" id="49186"/>
    <lineage>
        <taxon>Bacteria</taxon>
        <taxon>Pseudomonadati</taxon>
        <taxon>Pseudomonadota</taxon>
        <taxon>Gammaproteobacteria</taxon>
        <taxon>Oceanospirillales</taxon>
        <taxon>Oceanospirillaceae</taxon>
        <taxon>Marinobacterium</taxon>
    </lineage>
</organism>
<dbReference type="Gene3D" id="3.40.250.10">
    <property type="entry name" value="Rhodanese-like domain"/>
    <property type="match status" value="1"/>
</dbReference>
<dbReference type="RefSeq" id="WP_076462213.1">
    <property type="nucleotide sequence ID" value="NZ_FTMN01000003.1"/>
</dbReference>
<feature type="domain" description="Rhodanese" evidence="3">
    <location>
        <begin position="12"/>
        <end position="135"/>
    </location>
</feature>
<dbReference type="GO" id="GO:0002098">
    <property type="term" value="P:tRNA wobble uridine modification"/>
    <property type="evidence" value="ECO:0007669"/>
    <property type="project" value="UniProtKB-UniRule"/>
</dbReference>
<dbReference type="AlphaFoldDB" id="A0A1N6R1H5"/>
<feature type="active site" description="S-selanylcysteine intermediate" evidence="2">
    <location>
        <position position="95"/>
    </location>
</feature>
<dbReference type="InterPro" id="IPR058840">
    <property type="entry name" value="AAA_SelU"/>
</dbReference>
<evidence type="ECO:0000313" key="5">
    <source>
        <dbReference type="Proteomes" id="UP000186895"/>
    </source>
</evidence>
<evidence type="ECO:0000259" key="3">
    <source>
        <dbReference type="PROSITE" id="PS50206"/>
    </source>
</evidence>
<name>A0A1N6R1H5_9GAMM</name>
<gene>
    <name evidence="2" type="primary">selU</name>
    <name evidence="4" type="ORF">SAMN05421647_10359</name>
</gene>
<reference evidence="4 5" key="1">
    <citation type="submission" date="2017-01" db="EMBL/GenBank/DDBJ databases">
        <authorList>
            <person name="Mah S.A."/>
            <person name="Swanson W.J."/>
            <person name="Moy G.W."/>
            <person name="Vacquier V.D."/>
        </authorList>
    </citation>
    <scope>NUCLEOTIDE SEQUENCE [LARGE SCALE GENOMIC DNA]</scope>
    <source>
        <strain evidence="4 5">DSM 7027</strain>
    </source>
</reference>
<keyword evidence="1 2" id="KW-0711">Selenium</keyword>
<evidence type="ECO:0000313" key="4">
    <source>
        <dbReference type="EMBL" id="SIQ22760.1"/>
    </source>
</evidence>
<evidence type="ECO:0000256" key="2">
    <source>
        <dbReference type="HAMAP-Rule" id="MF_01622"/>
    </source>
</evidence>
<dbReference type="InterPro" id="IPR036873">
    <property type="entry name" value="Rhodanese-like_dom_sf"/>
</dbReference>
<comment type="catalytic activity">
    <reaction evidence="2">
        <text>5-methylaminomethyl-2-thiouridine(34) in tRNA + (2E)-geranyl diphosphate = 5-methylaminomethyl-S-(2E)-geranyl-thiouridine(34) in tRNA + diphosphate</text>
        <dbReference type="Rhea" id="RHEA:14085"/>
        <dbReference type="Rhea" id="RHEA-COMP:10195"/>
        <dbReference type="Rhea" id="RHEA-COMP:14654"/>
        <dbReference type="ChEBI" id="CHEBI:33019"/>
        <dbReference type="ChEBI" id="CHEBI:58057"/>
        <dbReference type="ChEBI" id="CHEBI:74455"/>
        <dbReference type="ChEBI" id="CHEBI:140632"/>
    </reaction>
</comment>
<comment type="catalytic activity">
    <reaction evidence="2">
        <text>5-methylaminomethyl-S-(2E)-geranyl-thiouridine(34) in tRNA + selenophosphate + H(+) = 5-methylaminomethyl-2-(Se-phospho)selenouridine(34) in tRNA + (2E)-thiogeraniol</text>
        <dbReference type="Rhea" id="RHEA:60172"/>
        <dbReference type="Rhea" id="RHEA-COMP:14654"/>
        <dbReference type="Rhea" id="RHEA-COMP:15523"/>
        <dbReference type="ChEBI" id="CHEBI:15378"/>
        <dbReference type="ChEBI" id="CHEBI:16144"/>
        <dbReference type="ChEBI" id="CHEBI:140632"/>
        <dbReference type="ChEBI" id="CHEBI:143702"/>
        <dbReference type="ChEBI" id="CHEBI:143703"/>
    </reaction>
</comment>
<keyword evidence="5" id="KW-1185">Reference proteome</keyword>
<dbReference type="HAMAP" id="MF_01622">
    <property type="entry name" value="tRNA_sel_U_synth"/>
    <property type="match status" value="1"/>
</dbReference>
<comment type="function">
    <text evidence="2">Involved in the post-transcriptional modification of the uridine at the wobble position (U34) of tRNA(Lys), tRNA(Glu) and tRNA(Gln). Catalyzes the conversion of 2-thiouridine (S2U-RNA) to 2-selenouridine (Se2U-RNA). Acts in a two-step process involving geranylation of 2-thiouridine (S2U) to S-geranyl-2-thiouridine (geS2U) and subsequent selenation of the latter derivative to 2-selenouridine (Se2U) in the tRNA chain.</text>
</comment>
<dbReference type="NCBIfam" id="NF008751">
    <property type="entry name" value="PRK11784.1-3"/>
    <property type="match status" value="1"/>
</dbReference>
<dbReference type="InterPro" id="IPR017582">
    <property type="entry name" value="SelU"/>
</dbReference>
<dbReference type="Pfam" id="PF26341">
    <property type="entry name" value="AAA_SelU"/>
    <property type="match status" value="1"/>
</dbReference>
<evidence type="ECO:0000256" key="1">
    <source>
        <dbReference type="ARBA" id="ARBA00023266"/>
    </source>
</evidence>
<dbReference type="eggNOG" id="COG2603">
    <property type="taxonomic scope" value="Bacteria"/>
</dbReference>
<protein>
    <recommendedName>
        <fullName evidence="2">tRNA 2-selenouridine synthase</fullName>
        <ecNumber evidence="2">2.9.1.3</ecNumber>
    </recommendedName>
</protein>
<proteinExistence type="inferred from homology"/>
<dbReference type="NCBIfam" id="TIGR03167">
    <property type="entry name" value="tRNA_sel_U_synt"/>
    <property type="match status" value="1"/>
</dbReference>
<dbReference type="InterPro" id="IPR001763">
    <property type="entry name" value="Rhodanese-like_dom"/>
</dbReference>
<dbReference type="PANTHER" id="PTHR30401">
    <property type="entry name" value="TRNA 2-SELENOURIDINE SYNTHASE"/>
    <property type="match status" value="1"/>
</dbReference>
<dbReference type="NCBIfam" id="NF008750">
    <property type="entry name" value="PRK11784.1-2"/>
    <property type="match status" value="1"/>
</dbReference>
<comment type="catalytic activity">
    <reaction evidence="2">
        <text>5-methylaminomethyl-2-thiouridine(34) in tRNA + selenophosphate + (2E)-geranyl diphosphate + H2O + H(+) = 5-methylaminomethyl-2-selenouridine(34) in tRNA + (2E)-thiogeraniol + phosphate + diphosphate</text>
        <dbReference type="Rhea" id="RHEA:42716"/>
        <dbReference type="Rhea" id="RHEA-COMP:10195"/>
        <dbReference type="Rhea" id="RHEA-COMP:10196"/>
        <dbReference type="ChEBI" id="CHEBI:15377"/>
        <dbReference type="ChEBI" id="CHEBI:15378"/>
        <dbReference type="ChEBI" id="CHEBI:16144"/>
        <dbReference type="ChEBI" id="CHEBI:33019"/>
        <dbReference type="ChEBI" id="CHEBI:43474"/>
        <dbReference type="ChEBI" id="CHEBI:58057"/>
        <dbReference type="ChEBI" id="CHEBI:74455"/>
        <dbReference type="ChEBI" id="CHEBI:82743"/>
        <dbReference type="ChEBI" id="CHEBI:143703"/>
        <dbReference type="EC" id="2.9.1.3"/>
    </reaction>
</comment>
<comment type="subunit">
    <text evidence="2">Monomer.</text>
</comment>
<dbReference type="InterPro" id="IPR027417">
    <property type="entry name" value="P-loop_NTPase"/>
</dbReference>
<dbReference type="PANTHER" id="PTHR30401:SF0">
    <property type="entry name" value="TRNA 2-SELENOURIDINE SYNTHASE"/>
    <property type="match status" value="1"/>
</dbReference>
<dbReference type="SMART" id="SM00450">
    <property type="entry name" value="RHOD"/>
    <property type="match status" value="1"/>
</dbReference>
<dbReference type="EMBL" id="FTMN01000003">
    <property type="protein sequence ID" value="SIQ22760.1"/>
    <property type="molecule type" value="Genomic_DNA"/>
</dbReference>
<comment type="catalytic activity">
    <reaction evidence="2">
        <text>5-methylaminomethyl-2-(Se-phospho)selenouridine(34) in tRNA + H2O = 5-methylaminomethyl-2-selenouridine(34) in tRNA + phosphate</text>
        <dbReference type="Rhea" id="RHEA:60176"/>
        <dbReference type="Rhea" id="RHEA-COMP:10196"/>
        <dbReference type="Rhea" id="RHEA-COMP:15523"/>
        <dbReference type="ChEBI" id="CHEBI:15377"/>
        <dbReference type="ChEBI" id="CHEBI:43474"/>
        <dbReference type="ChEBI" id="CHEBI:82743"/>
        <dbReference type="ChEBI" id="CHEBI:143702"/>
    </reaction>
</comment>
<dbReference type="STRING" id="49186.SAMN05421647_10359"/>
<sequence>MRLCTDDYRKIFLSGAPLLDVRAPVEFAKGAFPGSDNRPLMNDDERHRVGICYKQHGQEAAVRLGHRLVADEIKAARVQAWVEFANAHPEGYLYCFRGGTRSNISQQWLREAGVDYPLVTGGYKAMRGFLIDTLDSAAEQCRFIQLGGMTGCGKTELLQQLEHSLDLEGCAHHRGSSFGRHATPQPSQINFENTLAVDVLRKRAAGVEHFVVEDENRAIGSCHVPLDLHRRFIDSPLVWLDESLEQRIERIRQEYVVKLAAEFQDAQGAETGFQAFAARLRESLAKLTKRLGQERYRRLAESMENALYQQSINGDTRPHEDWINSLLREYYDPMYAYQSEKQSKRIIFRGNRKEVLEFLQTED</sequence>
<dbReference type="SUPFAM" id="SSF52540">
    <property type="entry name" value="P-loop containing nucleoside triphosphate hydrolases"/>
    <property type="match status" value="1"/>
</dbReference>
<dbReference type="GO" id="GO:0016765">
    <property type="term" value="F:transferase activity, transferring alkyl or aryl (other than methyl) groups"/>
    <property type="evidence" value="ECO:0007669"/>
    <property type="project" value="UniProtKB-UniRule"/>
</dbReference>
<dbReference type="EC" id="2.9.1.3" evidence="2"/>
<dbReference type="SUPFAM" id="SSF52821">
    <property type="entry name" value="Rhodanese/Cell cycle control phosphatase"/>
    <property type="match status" value="1"/>
</dbReference>
<dbReference type="GO" id="GO:0043828">
    <property type="term" value="F:tRNA 2-selenouridine synthase activity"/>
    <property type="evidence" value="ECO:0007669"/>
    <property type="project" value="UniProtKB-EC"/>
</dbReference>
<dbReference type="PROSITE" id="PS50206">
    <property type="entry name" value="RHODANESE_3"/>
    <property type="match status" value="1"/>
</dbReference>
<keyword evidence="2" id="KW-0808">Transferase</keyword>
<comment type="similarity">
    <text evidence="2">Belongs to the SelU family.</text>
</comment>
<accession>A0A1N6R1H5</accession>
<dbReference type="Proteomes" id="UP000186895">
    <property type="component" value="Unassembled WGS sequence"/>
</dbReference>